<dbReference type="AlphaFoldDB" id="A0A2P2QB47"/>
<protein>
    <submittedName>
        <fullName evidence="2">Uncharacterized protein</fullName>
    </submittedName>
</protein>
<evidence type="ECO:0000313" key="2">
    <source>
        <dbReference type="EMBL" id="MBX64139.1"/>
    </source>
</evidence>
<reference evidence="2" key="1">
    <citation type="submission" date="2018-02" db="EMBL/GenBank/DDBJ databases">
        <title>Rhizophora mucronata_Transcriptome.</title>
        <authorList>
            <person name="Meera S.P."/>
            <person name="Sreeshan A."/>
            <person name="Augustine A."/>
        </authorList>
    </citation>
    <scope>NUCLEOTIDE SEQUENCE</scope>
    <source>
        <tissue evidence="2">Leaf</tissue>
    </source>
</reference>
<accession>A0A2P2QB47</accession>
<dbReference type="EMBL" id="GGEC01083655">
    <property type="protein sequence ID" value="MBX64139.1"/>
    <property type="molecule type" value="Transcribed_RNA"/>
</dbReference>
<proteinExistence type="predicted"/>
<name>A0A2P2QB47_RHIMU</name>
<evidence type="ECO:0000256" key="1">
    <source>
        <dbReference type="SAM" id="MobiDB-lite"/>
    </source>
</evidence>
<organism evidence="2">
    <name type="scientific">Rhizophora mucronata</name>
    <name type="common">Asiatic mangrove</name>
    <dbReference type="NCBI Taxonomy" id="61149"/>
    <lineage>
        <taxon>Eukaryota</taxon>
        <taxon>Viridiplantae</taxon>
        <taxon>Streptophyta</taxon>
        <taxon>Embryophyta</taxon>
        <taxon>Tracheophyta</taxon>
        <taxon>Spermatophyta</taxon>
        <taxon>Magnoliopsida</taxon>
        <taxon>eudicotyledons</taxon>
        <taxon>Gunneridae</taxon>
        <taxon>Pentapetalae</taxon>
        <taxon>rosids</taxon>
        <taxon>fabids</taxon>
        <taxon>Malpighiales</taxon>
        <taxon>Rhizophoraceae</taxon>
        <taxon>Rhizophora</taxon>
    </lineage>
</organism>
<feature type="compositionally biased region" description="Basic and acidic residues" evidence="1">
    <location>
        <begin position="1"/>
        <end position="11"/>
    </location>
</feature>
<feature type="region of interest" description="Disordered" evidence="1">
    <location>
        <begin position="1"/>
        <end position="20"/>
    </location>
</feature>
<sequence>MMVPECHEPRKPSSSLRTSTLSSGQNFLLIILRFLFLPEPCCFSKPNAIDDNF</sequence>